<accession>B9RUA1</accession>
<name>B9RUA1_RICCO</name>
<evidence type="ECO:0000313" key="2">
    <source>
        <dbReference type="EMBL" id="EEF45113.1"/>
    </source>
</evidence>
<dbReference type="Proteomes" id="UP000008311">
    <property type="component" value="Unassembled WGS sequence"/>
</dbReference>
<reference evidence="3" key="1">
    <citation type="journal article" date="2010" name="Nat. Biotechnol.">
        <title>Draft genome sequence of the oilseed species Ricinus communis.</title>
        <authorList>
            <person name="Chan A.P."/>
            <person name="Crabtree J."/>
            <person name="Zhao Q."/>
            <person name="Lorenzi H."/>
            <person name="Orvis J."/>
            <person name="Puiu D."/>
            <person name="Melake-Berhan A."/>
            <person name="Jones K.M."/>
            <person name="Redman J."/>
            <person name="Chen G."/>
            <person name="Cahoon E.B."/>
            <person name="Gedil M."/>
            <person name="Stanke M."/>
            <person name="Haas B.J."/>
            <person name="Wortman J.R."/>
            <person name="Fraser-Liggett C.M."/>
            <person name="Ravel J."/>
            <person name="Rabinowicz P.D."/>
        </authorList>
    </citation>
    <scope>NUCLEOTIDE SEQUENCE [LARGE SCALE GENOMIC DNA]</scope>
    <source>
        <strain evidence="3">cv. Hale</strain>
    </source>
</reference>
<organism evidence="2 3">
    <name type="scientific">Ricinus communis</name>
    <name type="common">Castor bean</name>
    <dbReference type="NCBI Taxonomy" id="3988"/>
    <lineage>
        <taxon>Eukaryota</taxon>
        <taxon>Viridiplantae</taxon>
        <taxon>Streptophyta</taxon>
        <taxon>Embryophyta</taxon>
        <taxon>Tracheophyta</taxon>
        <taxon>Spermatophyta</taxon>
        <taxon>Magnoliopsida</taxon>
        <taxon>eudicotyledons</taxon>
        <taxon>Gunneridae</taxon>
        <taxon>Pentapetalae</taxon>
        <taxon>rosids</taxon>
        <taxon>fabids</taxon>
        <taxon>Malpighiales</taxon>
        <taxon>Euphorbiaceae</taxon>
        <taxon>Acalyphoideae</taxon>
        <taxon>Acalypheae</taxon>
        <taxon>Ricinus</taxon>
    </lineage>
</organism>
<evidence type="ECO:0000313" key="3">
    <source>
        <dbReference type="Proteomes" id="UP000008311"/>
    </source>
</evidence>
<feature type="region of interest" description="Disordered" evidence="1">
    <location>
        <begin position="35"/>
        <end position="57"/>
    </location>
</feature>
<dbReference type="EMBL" id="EQ973816">
    <property type="protein sequence ID" value="EEF45113.1"/>
    <property type="molecule type" value="Genomic_DNA"/>
</dbReference>
<sequence>MALPILGLRAKEAKKEERLATQPIPTFSLILSRERESNLQRSDTSSSSKSSVEEGSRGVALGQVTNFTSLKRQSKALVSYVSTNAQMPQGIDLVRAVLV</sequence>
<feature type="compositionally biased region" description="Low complexity" evidence="1">
    <location>
        <begin position="41"/>
        <end position="50"/>
    </location>
</feature>
<keyword evidence="3" id="KW-1185">Reference proteome</keyword>
<dbReference type="InParanoid" id="B9RUA1"/>
<evidence type="ECO:0000256" key="1">
    <source>
        <dbReference type="SAM" id="MobiDB-lite"/>
    </source>
</evidence>
<gene>
    <name evidence="2" type="ORF">RCOM_1636830</name>
</gene>
<protein>
    <submittedName>
        <fullName evidence="2">Uncharacterized protein</fullName>
    </submittedName>
</protein>
<dbReference type="AlphaFoldDB" id="B9RUA1"/>
<proteinExistence type="predicted"/>